<dbReference type="EMBL" id="JAAAHY010000381">
    <property type="protein sequence ID" value="KAF9964296.1"/>
    <property type="molecule type" value="Genomic_DNA"/>
</dbReference>
<gene>
    <name evidence="2" type="ORF">BGZ70_006665</name>
</gene>
<dbReference type="Gene3D" id="1.20.1280.50">
    <property type="match status" value="1"/>
</dbReference>
<dbReference type="OrthoDB" id="2416713at2759"/>
<dbReference type="Proteomes" id="UP000738359">
    <property type="component" value="Unassembled WGS sequence"/>
</dbReference>
<feature type="domain" description="F-box" evidence="1">
    <location>
        <begin position="19"/>
        <end position="58"/>
    </location>
</feature>
<dbReference type="AlphaFoldDB" id="A0A9P6M2X1"/>
<sequence>MTVNVSHAVPPAQPTTLLPEILLHVAQLLPKRDLVACLQVCSHWQLLLEPLLWHDMNFDEHAFHSYFASADRQTRLLPSTSSIEQFARYIFRIQYRGSHSAVSLTVLPHVVRLTHLRVFHHSSRTLQSLIHRNAATLVVICWEEQHSPRTASAPVPQDRVDTMFSTIAKCLQLRHLVLTRTTVLEDQLTPFYATLRRLKTLSLAGTYVRGFSVQTSLSLPALASLSLLSVNMDPMNQFKLIASCPNLTTLGWKSPMGPISMDSYAQIVSVKSPLIKNLDMSGCECSDALMAQVIKGSPHLSRLVAIKSSFGTGCVLSVLSRLSTQLRELDLRWCWNVAPEMISEIMVCCPGLVTFHAGDVPARILVERTFGCLKLEVLTISITEVGKHKRIQERVYEQLGRLRQLRILTLCRAELPTGRAAIESEIHRRPESDSMDLRLKYGLARLATLVRLQELRSDGLVHKADVKEILWMGAAWKALRVVKGTMHKNKRKRKQLVSKLLVLRPDTKLSYKAISQNAHLIQHLRAGRMDRPDLYPLDNCRSLKSLYVEDERGLSDWDSYLGLPSQVFHGQGDEAHESVESRLSTDHRVIASKDRWILLLIMLIRQNPGLRKLCLTMDRFEPTIEFWETISADPVSSYTAIPNVRHLECVFTRIPRPNIQACLEAFTHLETLVLQHCTFDPDFPLELLHCHRRYPRLRSLTLATNTGLDLSTQIELIRLFPEIEHLAWSIMGTQHLLVSDFCALLTQDCCKIQSLVLSDRNLEAPHLARILNSIPRLTRFFLRLDTLSSMFNDPDVMQALRRHFALLTDVEFGQVRSSIRCGTVLELLRGCPNLQRLVAYGRLDCSRQAFYRAGTLTGTPVAAAAAVTPGSASPSAISGLDDLFNDTPWVCLGLKRLHVIMTGDPHSVWQNRTLQQRLFLQLGRLKELQTLSLGHCILWMYENGFSHHGLDFTVEAGLSKLAGLEKLEQLNIEGIYQHMEERDVNWMLEHWPRLRVVEGELHHRKEKRERLDAMMEQKGFKVLNHSYRRK</sequence>
<evidence type="ECO:0000259" key="1">
    <source>
        <dbReference type="Pfam" id="PF12937"/>
    </source>
</evidence>
<dbReference type="Pfam" id="PF12937">
    <property type="entry name" value="F-box-like"/>
    <property type="match status" value="1"/>
</dbReference>
<evidence type="ECO:0000313" key="2">
    <source>
        <dbReference type="EMBL" id="KAF9964296.1"/>
    </source>
</evidence>
<dbReference type="SUPFAM" id="SSF81383">
    <property type="entry name" value="F-box domain"/>
    <property type="match status" value="1"/>
</dbReference>
<comment type="caution">
    <text evidence="2">The sequence shown here is derived from an EMBL/GenBank/DDBJ whole genome shotgun (WGS) entry which is preliminary data.</text>
</comment>
<protein>
    <recommendedName>
        <fullName evidence="1">F-box domain-containing protein</fullName>
    </recommendedName>
</protein>
<accession>A0A9P6M2X1</accession>
<dbReference type="InterPro" id="IPR032675">
    <property type="entry name" value="LRR_dom_sf"/>
</dbReference>
<organism evidence="2 3">
    <name type="scientific">Mortierella alpina</name>
    <name type="common">Oleaginous fungus</name>
    <name type="synonym">Mortierella renispora</name>
    <dbReference type="NCBI Taxonomy" id="64518"/>
    <lineage>
        <taxon>Eukaryota</taxon>
        <taxon>Fungi</taxon>
        <taxon>Fungi incertae sedis</taxon>
        <taxon>Mucoromycota</taxon>
        <taxon>Mortierellomycotina</taxon>
        <taxon>Mortierellomycetes</taxon>
        <taxon>Mortierellales</taxon>
        <taxon>Mortierellaceae</taxon>
        <taxon>Mortierella</taxon>
    </lineage>
</organism>
<name>A0A9P6M2X1_MORAP</name>
<reference evidence="2" key="1">
    <citation type="journal article" date="2020" name="Fungal Divers.">
        <title>Resolving the Mortierellaceae phylogeny through synthesis of multi-gene phylogenetics and phylogenomics.</title>
        <authorList>
            <person name="Vandepol N."/>
            <person name="Liber J."/>
            <person name="Desiro A."/>
            <person name="Na H."/>
            <person name="Kennedy M."/>
            <person name="Barry K."/>
            <person name="Grigoriev I.V."/>
            <person name="Miller A.N."/>
            <person name="O'Donnell K."/>
            <person name="Stajich J.E."/>
            <person name="Bonito G."/>
        </authorList>
    </citation>
    <scope>NUCLEOTIDE SEQUENCE</scope>
    <source>
        <strain evidence="2">CK1249</strain>
    </source>
</reference>
<evidence type="ECO:0000313" key="3">
    <source>
        <dbReference type="Proteomes" id="UP000738359"/>
    </source>
</evidence>
<dbReference type="SUPFAM" id="SSF52047">
    <property type="entry name" value="RNI-like"/>
    <property type="match status" value="2"/>
</dbReference>
<dbReference type="InterPro" id="IPR036047">
    <property type="entry name" value="F-box-like_dom_sf"/>
</dbReference>
<dbReference type="Gene3D" id="3.80.10.10">
    <property type="entry name" value="Ribonuclease Inhibitor"/>
    <property type="match status" value="3"/>
</dbReference>
<keyword evidence="3" id="KW-1185">Reference proteome</keyword>
<proteinExistence type="predicted"/>
<dbReference type="GO" id="GO:0031146">
    <property type="term" value="P:SCF-dependent proteasomal ubiquitin-dependent protein catabolic process"/>
    <property type="evidence" value="ECO:0007669"/>
    <property type="project" value="TreeGrafter"/>
</dbReference>
<dbReference type="PANTHER" id="PTHR13318:SF247">
    <property type="entry name" value="GH16156P"/>
    <property type="match status" value="1"/>
</dbReference>
<dbReference type="InterPro" id="IPR001810">
    <property type="entry name" value="F-box_dom"/>
</dbReference>
<dbReference type="GO" id="GO:0019005">
    <property type="term" value="C:SCF ubiquitin ligase complex"/>
    <property type="evidence" value="ECO:0007669"/>
    <property type="project" value="TreeGrafter"/>
</dbReference>
<dbReference type="PANTHER" id="PTHR13318">
    <property type="entry name" value="PARTNER OF PAIRED, ISOFORM B-RELATED"/>
    <property type="match status" value="1"/>
</dbReference>